<dbReference type="Proteomes" id="UP000009168">
    <property type="component" value="Unassembled WGS sequence"/>
</dbReference>
<dbReference type="InterPro" id="IPR002048">
    <property type="entry name" value="EF_hand_dom"/>
</dbReference>
<dbReference type="eggNOG" id="ENOG502SPAU">
    <property type="taxonomic scope" value="Eukaryota"/>
</dbReference>
<dbReference type="InterPro" id="IPR051001">
    <property type="entry name" value="Calbindin_Ca-bind"/>
</dbReference>
<dbReference type="InterPro" id="IPR011992">
    <property type="entry name" value="EF-hand-dom_pair"/>
</dbReference>
<dbReference type="HOGENOM" id="CLU_090840_0_0_1"/>
<dbReference type="GO" id="GO:0005829">
    <property type="term" value="C:cytosol"/>
    <property type="evidence" value="ECO:0007669"/>
    <property type="project" value="TreeGrafter"/>
</dbReference>
<dbReference type="CDD" id="cd00051">
    <property type="entry name" value="EFh"/>
    <property type="match status" value="1"/>
</dbReference>
<dbReference type="KEGG" id="tet:TTHERM_01055480"/>
<name>Q24HN9_TETTS</name>
<evidence type="ECO:0000259" key="2">
    <source>
        <dbReference type="PROSITE" id="PS50222"/>
    </source>
</evidence>
<dbReference type="SUPFAM" id="SSF47473">
    <property type="entry name" value="EF-hand"/>
    <property type="match status" value="1"/>
</dbReference>
<dbReference type="OrthoDB" id="191686at2759"/>
<keyword evidence="4" id="KW-1185">Reference proteome</keyword>
<dbReference type="Pfam" id="PF13499">
    <property type="entry name" value="EF-hand_7"/>
    <property type="match status" value="1"/>
</dbReference>
<sequence length="189" mass="21703">MISEQEARLIGKQVFLNYSANGQVDGFKLIKDGQKLLGYDYTPTQEEVSSYGSNILDANKDKSITQEDFEALAIKYLCNKIDLKAQVTQVQQQEEPVKRYSKAVEQRLDVARRLFKKFDRDQSGVISRDEVPQLLEDTYRELGMNQKVSKQDIDDWMNLNDVNKDGQVTLQEYEQVILQSLKKAGISLD</sequence>
<evidence type="ECO:0000313" key="4">
    <source>
        <dbReference type="Proteomes" id="UP000009168"/>
    </source>
</evidence>
<gene>
    <name evidence="3" type="ORF">TTHERM_01055480</name>
</gene>
<feature type="domain" description="EF-hand" evidence="2">
    <location>
        <begin position="106"/>
        <end position="141"/>
    </location>
</feature>
<dbReference type="Gene3D" id="1.10.238.10">
    <property type="entry name" value="EF-hand"/>
    <property type="match status" value="1"/>
</dbReference>
<dbReference type="AlphaFoldDB" id="Q24HN9"/>
<dbReference type="EMBL" id="GG662241">
    <property type="protein sequence ID" value="EAS07272.1"/>
    <property type="molecule type" value="Genomic_DNA"/>
</dbReference>
<dbReference type="PROSITE" id="PS50222">
    <property type="entry name" value="EF_HAND_2"/>
    <property type="match status" value="2"/>
</dbReference>
<dbReference type="OMA" id="DIDDWMN"/>
<organism evidence="3 4">
    <name type="scientific">Tetrahymena thermophila (strain SB210)</name>
    <dbReference type="NCBI Taxonomy" id="312017"/>
    <lineage>
        <taxon>Eukaryota</taxon>
        <taxon>Sar</taxon>
        <taxon>Alveolata</taxon>
        <taxon>Ciliophora</taxon>
        <taxon>Intramacronucleata</taxon>
        <taxon>Oligohymenophorea</taxon>
        <taxon>Hymenostomatida</taxon>
        <taxon>Tetrahymenina</taxon>
        <taxon>Tetrahymenidae</taxon>
        <taxon>Tetrahymena</taxon>
    </lineage>
</organism>
<proteinExistence type="predicted"/>
<dbReference type="RefSeq" id="XP_001027514.1">
    <property type="nucleotide sequence ID" value="XM_001027514.1"/>
</dbReference>
<reference evidence="4" key="1">
    <citation type="journal article" date="2006" name="PLoS Biol.">
        <title>Macronuclear genome sequence of the ciliate Tetrahymena thermophila, a model eukaryote.</title>
        <authorList>
            <person name="Eisen J.A."/>
            <person name="Coyne R.S."/>
            <person name="Wu M."/>
            <person name="Wu D."/>
            <person name="Thiagarajan M."/>
            <person name="Wortman J.R."/>
            <person name="Badger J.H."/>
            <person name="Ren Q."/>
            <person name="Amedeo P."/>
            <person name="Jones K.M."/>
            <person name="Tallon L.J."/>
            <person name="Delcher A.L."/>
            <person name="Salzberg S.L."/>
            <person name="Silva J.C."/>
            <person name="Haas B.J."/>
            <person name="Majoros W.H."/>
            <person name="Farzad M."/>
            <person name="Carlton J.M."/>
            <person name="Smith R.K. Jr."/>
            <person name="Garg J."/>
            <person name="Pearlman R.E."/>
            <person name="Karrer K.M."/>
            <person name="Sun L."/>
            <person name="Manning G."/>
            <person name="Elde N.C."/>
            <person name="Turkewitz A.P."/>
            <person name="Asai D.J."/>
            <person name="Wilkes D.E."/>
            <person name="Wang Y."/>
            <person name="Cai H."/>
            <person name="Collins K."/>
            <person name="Stewart B.A."/>
            <person name="Lee S.R."/>
            <person name="Wilamowska K."/>
            <person name="Weinberg Z."/>
            <person name="Ruzzo W.L."/>
            <person name="Wloga D."/>
            <person name="Gaertig J."/>
            <person name="Frankel J."/>
            <person name="Tsao C.-C."/>
            <person name="Gorovsky M.A."/>
            <person name="Keeling P.J."/>
            <person name="Waller R.F."/>
            <person name="Patron N.J."/>
            <person name="Cherry J.M."/>
            <person name="Stover N.A."/>
            <person name="Krieger C.J."/>
            <person name="del Toro C."/>
            <person name="Ryder H.F."/>
            <person name="Williamson S.C."/>
            <person name="Barbeau R.A."/>
            <person name="Hamilton E.P."/>
            <person name="Orias E."/>
        </authorList>
    </citation>
    <scope>NUCLEOTIDE SEQUENCE [LARGE SCALE GENOMIC DNA]</scope>
    <source>
        <strain evidence="4">SB210</strain>
    </source>
</reference>
<dbReference type="InParanoid" id="Q24HN9"/>
<dbReference type="SMART" id="SM00054">
    <property type="entry name" value="EFh"/>
    <property type="match status" value="2"/>
</dbReference>
<dbReference type="GeneID" id="7843685"/>
<protein>
    <submittedName>
        <fullName evidence="3">EF-hand pair protein</fullName>
    </submittedName>
</protein>
<dbReference type="PROSITE" id="PS00018">
    <property type="entry name" value="EF_HAND_1"/>
    <property type="match status" value="3"/>
</dbReference>
<dbReference type="GO" id="GO:0005634">
    <property type="term" value="C:nucleus"/>
    <property type="evidence" value="ECO:0007669"/>
    <property type="project" value="TreeGrafter"/>
</dbReference>
<dbReference type="InterPro" id="IPR018247">
    <property type="entry name" value="EF_Hand_1_Ca_BS"/>
</dbReference>
<dbReference type="FunCoup" id="Q24HN9">
    <property type="interactions" value="5"/>
</dbReference>
<dbReference type="GO" id="GO:0051480">
    <property type="term" value="P:regulation of cytosolic calcium ion concentration"/>
    <property type="evidence" value="ECO:0007669"/>
    <property type="project" value="TreeGrafter"/>
</dbReference>
<feature type="domain" description="EF-hand" evidence="2">
    <location>
        <begin position="148"/>
        <end position="183"/>
    </location>
</feature>
<evidence type="ECO:0000256" key="1">
    <source>
        <dbReference type="ARBA" id="ARBA00022837"/>
    </source>
</evidence>
<accession>Q24HN9</accession>
<keyword evidence="1" id="KW-0106">Calcium</keyword>
<dbReference type="PANTHER" id="PTHR19972">
    <property type="entry name" value="CALBINDIN"/>
    <property type="match status" value="1"/>
</dbReference>
<dbReference type="PANTHER" id="PTHR19972:SF10">
    <property type="entry name" value="CALBINDIN-32"/>
    <property type="match status" value="1"/>
</dbReference>
<dbReference type="GO" id="GO:0005509">
    <property type="term" value="F:calcium ion binding"/>
    <property type="evidence" value="ECO:0007669"/>
    <property type="project" value="InterPro"/>
</dbReference>
<evidence type="ECO:0000313" key="3">
    <source>
        <dbReference type="EMBL" id="EAS07272.1"/>
    </source>
</evidence>